<sequence>MRALSLACPRKGDFPGLGTIERRNALAQEGRGVIGVRRTRGEHQIETFGHGALGRQDLQRPLTLFVRRLGLVETVDADTKQPPAKIRWI</sequence>
<name>G2E6W7_9GAMM</name>
<accession>G2E6W7</accession>
<dbReference type="Proteomes" id="UP000004200">
    <property type="component" value="Unassembled WGS sequence"/>
</dbReference>
<organism evidence="1 2">
    <name type="scientific">Thiorhodococcus drewsii AZ1</name>
    <dbReference type="NCBI Taxonomy" id="765913"/>
    <lineage>
        <taxon>Bacteria</taxon>
        <taxon>Pseudomonadati</taxon>
        <taxon>Pseudomonadota</taxon>
        <taxon>Gammaproteobacteria</taxon>
        <taxon>Chromatiales</taxon>
        <taxon>Chromatiaceae</taxon>
        <taxon>Thiorhodococcus</taxon>
    </lineage>
</organism>
<evidence type="ECO:0000313" key="2">
    <source>
        <dbReference type="Proteomes" id="UP000004200"/>
    </source>
</evidence>
<protein>
    <submittedName>
        <fullName evidence="1">Uncharacterized protein</fullName>
    </submittedName>
</protein>
<gene>
    <name evidence="1" type="ORF">ThidrDRAFT_4030</name>
</gene>
<keyword evidence="2" id="KW-1185">Reference proteome</keyword>
<proteinExistence type="predicted"/>
<reference evidence="1 2" key="1">
    <citation type="submission" date="2011-06" db="EMBL/GenBank/DDBJ databases">
        <title>The draft genome of Thiorhodococcus drewsii AZ1.</title>
        <authorList>
            <consortium name="US DOE Joint Genome Institute (JGI-PGF)"/>
            <person name="Lucas S."/>
            <person name="Han J."/>
            <person name="Lapidus A."/>
            <person name="Cheng J.-F."/>
            <person name="Goodwin L."/>
            <person name="Pitluck S."/>
            <person name="Peters L."/>
            <person name="Land M.L."/>
            <person name="Hauser L."/>
            <person name="Vogl K."/>
            <person name="Liu Z."/>
            <person name="Imhoff J."/>
            <person name="Thiel V."/>
            <person name="Frigaard N.-U."/>
            <person name="Bryant D.A."/>
            <person name="Woyke T.J."/>
        </authorList>
    </citation>
    <scope>NUCLEOTIDE SEQUENCE [LARGE SCALE GENOMIC DNA]</scope>
    <source>
        <strain evidence="1 2">AZ1</strain>
    </source>
</reference>
<dbReference type="AlphaFoldDB" id="G2E6W7"/>
<evidence type="ECO:0000313" key="1">
    <source>
        <dbReference type="EMBL" id="EGV28129.1"/>
    </source>
</evidence>
<comment type="caution">
    <text evidence="1">The sequence shown here is derived from an EMBL/GenBank/DDBJ whole genome shotgun (WGS) entry which is preliminary data.</text>
</comment>
<dbReference type="EMBL" id="AFWT01000045">
    <property type="protein sequence ID" value="EGV28129.1"/>
    <property type="molecule type" value="Genomic_DNA"/>
</dbReference>